<accession>A0AAV1ZQB9</accession>
<evidence type="ECO:0000313" key="3">
    <source>
        <dbReference type="Proteomes" id="UP001497382"/>
    </source>
</evidence>
<dbReference type="Pfam" id="PF00147">
    <property type="entry name" value="Fibrinogen_C"/>
    <property type="match status" value="1"/>
</dbReference>
<keyword evidence="3" id="KW-1185">Reference proteome</keyword>
<dbReference type="InterPro" id="IPR002181">
    <property type="entry name" value="Fibrinogen_a/b/g_C_dom"/>
</dbReference>
<dbReference type="PROSITE" id="PS51406">
    <property type="entry name" value="FIBRINOGEN_C_2"/>
    <property type="match status" value="1"/>
</dbReference>
<dbReference type="AlphaFoldDB" id="A0AAV1ZQB9"/>
<dbReference type="NCBIfam" id="NF040941">
    <property type="entry name" value="GGGWT_bact"/>
    <property type="match status" value="1"/>
</dbReference>
<dbReference type="Proteomes" id="UP001497382">
    <property type="component" value="Unassembled WGS sequence"/>
</dbReference>
<dbReference type="EMBL" id="CAXIEN010000073">
    <property type="protein sequence ID" value="CAL1274054.1"/>
    <property type="molecule type" value="Genomic_DNA"/>
</dbReference>
<gene>
    <name evidence="2" type="ORF">LARSCL_LOCUS7248</name>
</gene>
<protein>
    <recommendedName>
        <fullName evidence="1">Fibrinogen C-terminal domain-containing protein</fullName>
    </recommendedName>
</protein>
<proteinExistence type="predicted"/>
<dbReference type="Gene3D" id="3.90.215.10">
    <property type="entry name" value="Gamma Fibrinogen, chain A, domain 1"/>
    <property type="match status" value="1"/>
</dbReference>
<comment type="caution">
    <text evidence="2">The sequence shown here is derived from an EMBL/GenBank/DDBJ whole genome shotgun (WGS) entry which is preliminary data.</text>
</comment>
<evidence type="ECO:0000313" key="2">
    <source>
        <dbReference type="EMBL" id="CAL1274054.1"/>
    </source>
</evidence>
<dbReference type="InterPro" id="IPR036056">
    <property type="entry name" value="Fibrinogen-like_C"/>
</dbReference>
<organism evidence="2 3">
    <name type="scientific">Larinioides sclopetarius</name>
    <dbReference type="NCBI Taxonomy" id="280406"/>
    <lineage>
        <taxon>Eukaryota</taxon>
        <taxon>Metazoa</taxon>
        <taxon>Ecdysozoa</taxon>
        <taxon>Arthropoda</taxon>
        <taxon>Chelicerata</taxon>
        <taxon>Arachnida</taxon>
        <taxon>Araneae</taxon>
        <taxon>Araneomorphae</taxon>
        <taxon>Entelegynae</taxon>
        <taxon>Araneoidea</taxon>
        <taxon>Araneidae</taxon>
        <taxon>Larinioides</taxon>
    </lineage>
</organism>
<feature type="non-terminal residue" evidence="2">
    <location>
        <position position="1"/>
    </location>
</feature>
<evidence type="ECO:0000259" key="1">
    <source>
        <dbReference type="PROSITE" id="PS51406"/>
    </source>
</evidence>
<dbReference type="SUPFAM" id="SSF56496">
    <property type="entry name" value="Fibrinogen C-terminal domain-like"/>
    <property type="match status" value="1"/>
</dbReference>
<reference evidence="2 3" key="1">
    <citation type="submission" date="2024-04" db="EMBL/GenBank/DDBJ databases">
        <authorList>
            <person name="Rising A."/>
            <person name="Reimegard J."/>
            <person name="Sonavane S."/>
            <person name="Akerstrom W."/>
            <person name="Nylinder S."/>
            <person name="Hedman E."/>
            <person name="Kallberg Y."/>
        </authorList>
    </citation>
    <scope>NUCLEOTIDE SEQUENCE [LARGE SCALE GENOMIC DNA]</scope>
</reference>
<name>A0AAV1ZQB9_9ARAC</name>
<feature type="domain" description="Fibrinogen C-terminal" evidence="1">
    <location>
        <begin position="66"/>
        <end position="136"/>
    </location>
</feature>
<sequence>ISKARKLHPTCVNDDKDIPSNSSECGVKEKVSAYLDIAMNLIEDAKKNYSNCVTDITVTKNITKVVLLHKKPIDCSQILENGNNESGIYTIWPNHRIFEGSPLEVYCDMDTDAGGWTRLEGLQIRIWRCNRRILDW</sequence>
<dbReference type="InterPro" id="IPR014716">
    <property type="entry name" value="Fibrinogen_a/b/g_C_1"/>
</dbReference>